<dbReference type="InterPro" id="IPR032466">
    <property type="entry name" value="Metal_Hydrolase"/>
</dbReference>
<reference evidence="11 12" key="1">
    <citation type="submission" date="2019-12" db="EMBL/GenBank/DDBJ databases">
        <title>Sequence classification of anaerobic respiratory reductive dehalogenases: First we see many, then we see few.</title>
        <authorList>
            <person name="Molenda O."/>
            <person name="Puentes Jacome L.A."/>
            <person name="Cao X."/>
            <person name="Nesbo C.L."/>
            <person name="Tang S."/>
            <person name="Morson N."/>
            <person name="Patron J."/>
            <person name="Lomheim L."/>
            <person name="Wishart D.S."/>
            <person name="Edwards E.A."/>
        </authorList>
    </citation>
    <scope>NUCLEOTIDE SEQUENCE [LARGE SCALE GENOMIC DNA]</scope>
    <source>
        <strain evidence="11 12">12DCA</strain>
    </source>
</reference>
<accession>A0A857DGX6</accession>
<protein>
    <recommendedName>
        <fullName evidence="7 8">Adenine deaminase</fullName>
        <shortName evidence="8">Adenase</shortName>
        <shortName evidence="8">Adenine aminase</shortName>
        <ecNumber evidence="3 8">3.5.4.2</ecNumber>
    </recommendedName>
</protein>
<dbReference type="EMBL" id="CP046996">
    <property type="protein sequence ID" value="QHA00564.1"/>
    <property type="molecule type" value="Genomic_DNA"/>
</dbReference>
<comment type="catalytic activity">
    <reaction evidence="6 8">
        <text>adenine + H2O + H(+) = hypoxanthine + NH4(+)</text>
        <dbReference type="Rhea" id="RHEA:23688"/>
        <dbReference type="ChEBI" id="CHEBI:15377"/>
        <dbReference type="ChEBI" id="CHEBI:15378"/>
        <dbReference type="ChEBI" id="CHEBI:16708"/>
        <dbReference type="ChEBI" id="CHEBI:17368"/>
        <dbReference type="ChEBI" id="CHEBI:28938"/>
        <dbReference type="EC" id="3.5.4.2"/>
    </reaction>
</comment>
<organism evidence="11 12">
    <name type="scientific">Dehalobacter restrictus</name>
    <dbReference type="NCBI Taxonomy" id="55583"/>
    <lineage>
        <taxon>Bacteria</taxon>
        <taxon>Bacillati</taxon>
        <taxon>Bacillota</taxon>
        <taxon>Clostridia</taxon>
        <taxon>Eubacteriales</taxon>
        <taxon>Desulfitobacteriaceae</taxon>
        <taxon>Dehalobacter</taxon>
    </lineage>
</organism>
<evidence type="ECO:0000256" key="1">
    <source>
        <dbReference type="ARBA" id="ARBA00001936"/>
    </source>
</evidence>
<gene>
    <name evidence="8 11" type="primary">ade</name>
    <name evidence="11" type="ORF">GQ588_07935</name>
</gene>
<dbReference type="PANTHER" id="PTHR11113:SF2">
    <property type="entry name" value="ADENINE DEAMINASE"/>
    <property type="match status" value="1"/>
</dbReference>
<dbReference type="EC" id="3.5.4.2" evidence="3 8"/>
<evidence type="ECO:0000313" key="12">
    <source>
        <dbReference type="Proteomes" id="UP000430508"/>
    </source>
</evidence>
<proteinExistence type="inferred from homology"/>
<dbReference type="GO" id="GO:0000034">
    <property type="term" value="F:adenine deaminase activity"/>
    <property type="evidence" value="ECO:0007669"/>
    <property type="project" value="UniProtKB-UniRule"/>
</dbReference>
<evidence type="ECO:0000256" key="7">
    <source>
        <dbReference type="ARBA" id="ARBA00069718"/>
    </source>
</evidence>
<dbReference type="AlphaFoldDB" id="A0A857DGX6"/>
<dbReference type="FunFam" id="3.20.20.140:FF:000016">
    <property type="entry name" value="Adenine deaminase"/>
    <property type="match status" value="1"/>
</dbReference>
<dbReference type="InterPro" id="IPR026912">
    <property type="entry name" value="Adenine_deam_C"/>
</dbReference>
<dbReference type="SUPFAM" id="SSF51338">
    <property type="entry name" value="Composite domain of metallo-dependent hydrolases"/>
    <property type="match status" value="1"/>
</dbReference>
<name>A0A857DGX6_9FIRM</name>
<comment type="similarity">
    <text evidence="2 8">Belongs to the metallo-dependent hydrolases superfamily. Adenine deaminase family.</text>
</comment>
<evidence type="ECO:0000313" key="11">
    <source>
        <dbReference type="EMBL" id="QHA00564.1"/>
    </source>
</evidence>
<dbReference type="PANTHER" id="PTHR11113">
    <property type="entry name" value="N-ACETYLGLUCOSAMINE-6-PHOSPHATE DEACETYLASE"/>
    <property type="match status" value="1"/>
</dbReference>
<evidence type="ECO:0000259" key="10">
    <source>
        <dbReference type="Pfam" id="PF13382"/>
    </source>
</evidence>
<comment type="cofactor">
    <cofactor evidence="1 8">
        <name>Mn(2+)</name>
        <dbReference type="ChEBI" id="CHEBI:29035"/>
    </cofactor>
</comment>
<dbReference type="InterPro" id="IPR006679">
    <property type="entry name" value="Adenine_deam"/>
</dbReference>
<evidence type="ECO:0000256" key="6">
    <source>
        <dbReference type="ARBA" id="ARBA00047720"/>
    </source>
</evidence>
<evidence type="ECO:0000256" key="5">
    <source>
        <dbReference type="ARBA" id="ARBA00023211"/>
    </source>
</evidence>
<evidence type="ECO:0000256" key="3">
    <source>
        <dbReference type="ARBA" id="ARBA00012782"/>
    </source>
</evidence>
<feature type="domain" description="Amidohydrolase-related" evidence="9">
    <location>
        <begin position="85"/>
        <end position="371"/>
    </location>
</feature>
<evidence type="ECO:0000256" key="2">
    <source>
        <dbReference type="ARBA" id="ARBA00006773"/>
    </source>
</evidence>
<dbReference type="CDD" id="cd01295">
    <property type="entry name" value="AdeC"/>
    <property type="match status" value="1"/>
</dbReference>
<dbReference type="Pfam" id="PF01979">
    <property type="entry name" value="Amidohydro_1"/>
    <property type="match status" value="1"/>
</dbReference>
<evidence type="ECO:0000256" key="4">
    <source>
        <dbReference type="ARBA" id="ARBA00022801"/>
    </source>
</evidence>
<sequence length="602" mass="64495">MLNDCVLNFLVKDFQEKTAELAQTAMGILKADTVIRGGRIINVNTCEIEENKDVAIKHGRIVLVGNAAPAIGEQTKIIDASGYTLAPGFLDGHLHVESSMVTLREFTRAVLPQGTTCIVMDPHEIANVFGLEGVKMMVEEGQAMPLKVFATMPSCVPAAPGFEDAGAIIGPAEIEEALQDSRIIGLGEMMNYPAVISGDAQVHAELKVTLNAGKPVTGHYASADLEKGLQAYAAAGILSCHESTTREDALARMRLGMYAKLREGSAWQDVKETVRAITENKVDSRYAVLVTDDVHPHTLLAKGHLNHVIRQAIRQGVNPVTAIQMATINPAQCFGLDRHLGSISPGRCADIVFLRDLAEVTVEKVMIDGEIIAEQGRMLAEISSVSYPEKFRSSVHLSHKLKSGDFIIKAPEGRTTVRAHVIEIKEAQAGTLHRVIEMGTAQGQVCPDITADIAKVMVLERHGGPGNYGLGYVKGFQMKSGAVASTVAHDGHNLIIIGVNDADMALAGNTLADLGGGMATVRDGKVLAILPLPIAGLMSDRPVEEVAGMVTQLDKAWKELGCSLASPFMTMALLSLPVIPELRLTNRGLIDCLNFSFLSLLE</sequence>
<dbReference type="Gene3D" id="2.30.40.10">
    <property type="entry name" value="Urease, subunit C, domain 1"/>
    <property type="match status" value="1"/>
</dbReference>
<dbReference type="Pfam" id="PF13382">
    <property type="entry name" value="Adenine_deam_C"/>
    <property type="match status" value="1"/>
</dbReference>
<evidence type="ECO:0000256" key="8">
    <source>
        <dbReference type="HAMAP-Rule" id="MF_01518"/>
    </source>
</evidence>
<keyword evidence="4 8" id="KW-0378">Hydrolase</keyword>
<dbReference type="GO" id="GO:0006146">
    <property type="term" value="P:adenine catabolic process"/>
    <property type="evidence" value="ECO:0007669"/>
    <property type="project" value="InterPro"/>
</dbReference>
<feature type="domain" description="Adenine deaminase C-terminal" evidence="10">
    <location>
        <begin position="431"/>
        <end position="595"/>
    </location>
</feature>
<dbReference type="InterPro" id="IPR011059">
    <property type="entry name" value="Metal-dep_hydrolase_composite"/>
</dbReference>
<dbReference type="Gene3D" id="3.20.20.140">
    <property type="entry name" value="Metal-dependent hydrolases"/>
    <property type="match status" value="1"/>
</dbReference>
<evidence type="ECO:0000259" key="9">
    <source>
        <dbReference type="Pfam" id="PF01979"/>
    </source>
</evidence>
<dbReference type="InterPro" id="IPR006680">
    <property type="entry name" value="Amidohydro-rel"/>
</dbReference>
<dbReference type="SUPFAM" id="SSF51556">
    <property type="entry name" value="Metallo-dependent hydrolases"/>
    <property type="match status" value="1"/>
</dbReference>
<dbReference type="NCBIfam" id="TIGR01178">
    <property type="entry name" value="ade"/>
    <property type="match status" value="1"/>
</dbReference>
<dbReference type="RefSeq" id="WP_019225414.1">
    <property type="nucleotide sequence ID" value="NZ_CP046996.1"/>
</dbReference>
<keyword evidence="5 8" id="KW-0464">Manganese</keyword>
<dbReference type="HAMAP" id="MF_01518">
    <property type="entry name" value="Adenine_deamin"/>
    <property type="match status" value="1"/>
</dbReference>
<dbReference type="Proteomes" id="UP000430508">
    <property type="component" value="Chromosome"/>
</dbReference>